<dbReference type="Pfam" id="PF11667">
    <property type="entry name" value="DUF3267"/>
    <property type="match status" value="1"/>
</dbReference>
<sequence length="215" mass="23990">MGKRVPDSERDRRLTGAEQRRYQQFLQQRQVLLQAGYRETDLTISVGYANMMALVLGLPVVLVLGLAFLVRGPWPGRFAPQGLLVFLALFLVLVVVHELIHGLFWGLVAPDRFRAIEFGLMVQYLTPYCCCKQPLGRMPYAVGALMPTLLLGVLPAAMAVVTGWLPLFLMGALMILAGGGDLCILLELWRYRPQTADAVYLDHPYLCGLVAFERL</sequence>
<reference evidence="2" key="1">
    <citation type="submission" date="2015-09" db="EMBL/GenBank/DDBJ databases">
        <authorList>
            <consortium name="Pathogen Informatics"/>
        </authorList>
    </citation>
    <scope>NUCLEOTIDE SEQUENCE</scope>
    <source>
        <strain evidence="2">2789STDY5834896</strain>
    </source>
</reference>
<name>A0A1C6FW72_9FIRM</name>
<evidence type="ECO:0000256" key="1">
    <source>
        <dbReference type="SAM" id="Phobius"/>
    </source>
</evidence>
<evidence type="ECO:0000313" key="2">
    <source>
        <dbReference type="EMBL" id="SCJ37302.1"/>
    </source>
</evidence>
<feature type="transmembrane region" description="Helical" evidence="1">
    <location>
        <begin position="138"/>
        <end position="158"/>
    </location>
</feature>
<keyword evidence="1" id="KW-1133">Transmembrane helix</keyword>
<accession>A0A1C6FW72</accession>
<feature type="transmembrane region" description="Helical" evidence="1">
    <location>
        <begin position="48"/>
        <end position="70"/>
    </location>
</feature>
<proteinExistence type="predicted"/>
<dbReference type="EMBL" id="FMHG01000001">
    <property type="protein sequence ID" value="SCJ37302.1"/>
    <property type="molecule type" value="Genomic_DNA"/>
</dbReference>
<dbReference type="AlphaFoldDB" id="A0A1C6FW72"/>
<keyword evidence="1" id="KW-0472">Membrane</keyword>
<protein>
    <submittedName>
        <fullName evidence="2">Protein of uncharacterized function (DUF3267)</fullName>
    </submittedName>
</protein>
<feature type="transmembrane region" description="Helical" evidence="1">
    <location>
        <begin position="82"/>
        <end position="107"/>
    </location>
</feature>
<gene>
    <name evidence="2" type="ORF">SAMEA3545359_00133</name>
</gene>
<keyword evidence="1" id="KW-0812">Transmembrane</keyword>
<feature type="transmembrane region" description="Helical" evidence="1">
    <location>
        <begin position="164"/>
        <end position="186"/>
    </location>
</feature>
<organism evidence="2">
    <name type="scientific">uncultured Anaerotruncus sp</name>
    <dbReference type="NCBI Taxonomy" id="905011"/>
    <lineage>
        <taxon>Bacteria</taxon>
        <taxon>Bacillati</taxon>
        <taxon>Bacillota</taxon>
        <taxon>Clostridia</taxon>
        <taxon>Eubacteriales</taxon>
        <taxon>Oscillospiraceae</taxon>
        <taxon>Anaerotruncus</taxon>
        <taxon>environmental samples</taxon>
    </lineage>
</organism>
<dbReference type="InterPro" id="IPR021683">
    <property type="entry name" value="DUF3267"/>
</dbReference>